<evidence type="ECO:0000313" key="2">
    <source>
        <dbReference type="Proteomes" id="UP001279734"/>
    </source>
</evidence>
<reference evidence="1" key="1">
    <citation type="submission" date="2023-05" db="EMBL/GenBank/DDBJ databases">
        <title>Nepenthes gracilis genome sequencing.</title>
        <authorList>
            <person name="Fukushima K."/>
        </authorList>
    </citation>
    <scope>NUCLEOTIDE SEQUENCE</scope>
    <source>
        <strain evidence="1">SING2019-196</strain>
    </source>
</reference>
<gene>
    <name evidence="1" type="ORF">Nepgr_025537</name>
</gene>
<organism evidence="1 2">
    <name type="scientific">Nepenthes gracilis</name>
    <name type="common">Slender pitcher plant</name>
    <dbReference type="NCBI Taxonomy" id="150966"/>
    <lineage>
        <taxon>Eukaryota</taxon>
        <taxon>Viridiplantae</taxon>
        <taxon>Streptophyta</taxon>
        <taxon>Embryophyta</taxon>
        <taxon>Tracheophyta</taxon>
        <taxon>Spermatophyta</taxon>
        <taxon>Magnoliopsida</taxon>
        <taxon>eudicotyledons</taxon>
        <taxon>Gunneridae</taxon>
        <taxon>Pentapetalae</taxon>
        <taxon>Caryophyllales</taxon>
        <taxon>Nepenthaceae</taxon>
        <taxon>Nepenthes</taxon>
    </lineage>
</organism>
<comment type="caution">
    <text evidence="1">The sequence shown here is derived from an EMBL/GenBank/DDBJ whole genome shotgun (WGS) entry which is preliminary data.</text>
</comment>
<dbReference type="EMBL" id="BSYO01000026">
    <property type="protein sequence ID" value="GMH23694.1"/>
    <property type="molecule type" value="Genomic_DNA"/>
</dbReference>
<accession>A0AAD3T6J9</accession>
<protein>
    <submittedName>
        <fullName evidence="1">Uncharacterized protein</fullName>
    </submittedName>
</protein>
<proteinExistence type="predicted"/>
<name>A0AAD3T6J9_NEPGR</name>
<evidence type="ECO:0000313" key="1">
    <source>
        <dbReference type="EMBL" id="GMH23694.1"/>
    </source>
</evidence>
<keyword evidence="2" id="KW-1185">Reference proteome</keyword>
<sequence length="99" mass="10540">MSSLIRDLGRLVNGVALVVKEIARHSDVVETARKRNVPSFILSATDLAGLTRGKVHEYSKPKPSEGSVVYFPDDRNDLTGQVAAAPLGATGPVEDVAKL</sequence>
<dbReference type="AlphaFoldDB" id="A0AAD3T6J9"/>
<dbReference type="Proteomes" id="UP001279734">
    <property type="component" value="Unassembled WGS sequence"/>
</dbReference>